<dbReference type="AlphaFoldDB" id="A0A2N5C6X5"/>
<accession>A0A2N5C6X5</accession>
<dbReference type="Proteomes" id="UP000234341">
    <property type="component" value="Unassembled WGS sequence"/>
</dbReference>
<dbReference type="InterPro" id="IPR045492">
    <property type="entry name" value="DUF6434"/>
</dbReference>
<evidence type="ECO:0000313" key="3">
    <source>
        <dbReference type="Proteomes" id="UP000234341"/>
    </source>
</evidence>
<dbReference type="RefSeq" id="WP_101684060.1">
    <property type="nucleotide sequence ID" value="NZ_PJRP01000014.1"/>
</dbReference>
<protein>
    <recommendedName>
        <fullName evidence="1">DUF6434 domain-containing protein</fullName>
    </recommendedName>
</protein>
<sequence length="72" mass="8392">MPFDWHGGQIMRSTLVDEAYRNTQNVRRFMISHCGPDFAFDRSFMAWIRAGSGKTMGDVADEWHRRRGLVES</sequence>
<gene>
    <name evidence="2" type="ORF">CYJ10_24660</name>
</gene>
<proteinExistence type="predicted"/>
<dbReference type="EMBL" id="PJRP01000014">
    <property type="protein sequence ID" value="PLP97972.1"/>
    <property type="molecule type" value="Genomic_DNA"/>
</dbReference>
<dbReference type="Pfam" id="PF20026">
    <property type="entry name" value="DUF6434"/>
    <property type="match status" value="1"/>
</dbReference>
<dbReference type="OrthoDB" id="9778090at2"/>
<evidence type="ECO:0000313" key="2">
    <source>
        <dbReference type="EMBL" id="PLP97972.1"/>
    </source>
</evidence>
<evidence type="ECO:0000259" key="1">
    <source>
        <dbReference type="Pfam" id="PF20026"/>
    </source>
</evidence>
<comment type="caution">
    <text evidence="2">The sequence shown here is derived from an EMBL/GenBank/DDBJ whole genome shotgun (WGS) entry which is preliminary data.</text>
</comment>
<reference evidence="2 3" key="1">
    <citation type="submission" date="2017-12" db="EMBL/GenBank/DDBJ databases">
        <title>Genome sequence of the active heterotrophic nitrifier-denitrifier, Cupriavidus pauculus UM1.</title>
        <authorList>
            <person name="Putonti C."/>
            <person name="Castignetti D."/>
        </authorList>
    </citation>
    <scope>NUCLEOTIDE SEQUENCE [LARGE SCALE GENOMIC DNA]</scope>
    <source>
        <strain evidence="2 3">UM1</strain>
    </source>
</reference>
<organism evidence="2 3">
    <name type="scientific">Cupriavidus pauculus</name>
    <dbReference type="NCBI Taxonomy" id="82633"/>
    <lineage>
        <taxon>Bacteria</taxon>
        <taxon>Pseudomonadati</taxon>
        <taxon>Pseudomonadota</taxon>
        <taxon>Betaproteobacteria</taxon>
        <taxon>Burkholderiales</taxon>
        <taxon>Burkholderiaceae</taxon>
        <taxon>Cupriavidus</taxon>
    </lineage>
</organism>
<name>A0A2N5C6X5_9BURK</name>
<feature type="domain" description="DUF6434" evidence="1">
    <location>
        <begin position="3"/>
        <end position="66"/>
    </location>
</feature>